<dbReference type="Pfam" id="PF26606">
    <property type="entry name" value="SCO4848"/>
    <property type="match status" value="1"/>
</dbReference>
<organism evidence="2 3">
    <name type="scientific">Streptomyces spongiae</name>
    <dbReference type="NCBI Taxonomy" id="565072"/>
    <lineage>
        <taxon>Bacteria</taxon>
        <taxon>Bacillati</taxon>
        <taxon>Actinomycetota</taxon>
        <taxon>Actinomycetes</taxon>
        <taxon>Kitasatosporales</taxon>
        <taxon>Streptomycetaceae</taxon>
        <taxon>Streptomyces</taxon>
    </lineage>
</organism>
<name>A0A5N8XVK2_9ACTN</name>
<dbReference type="InterPro" id="IPR058061">
    <property type="entry name" value="SCO4848-like"/>
</dbReference>
<dbReference type="AlphaFoldDB" id="A0A5N8XVK2"/>
<sequence>MKISRTASWFLAAFGAWSWVIWVTFTKNLFADASGLAFDHGKPTAYLWVHLALAIVSFILGTVIGVIGLRGVRAFRRADVAARAEHVDAS</sequence>
<dbReference type="Proteomes" id="UP000400924">
    <property type="component" value="Unassembled WGS sequence"/>
</dbReference>
<accession>A0A5N8XVK2</accession>
<reference evidence="2 3" key="1">
    <citation type="submission" date="2019-07" db="EMBL/GenBank/DDBJ databases">
        <title>New species of Amycolatopsis and Streptomyces.</title>
        <authorList>
            <person name="Duangmal K."/>
            <person name="Teo W.F.A."/>
            <person name="Lipun K."/>
        </authorList>
    </citation>
    <scope>NUCLEOTIDE SEQUENCE [LARGE SCALE GENOMIC DNA]</scope>
    <source>
        <strain evidence="2 3">NBRC 106415</strain>
    </source>
</reference>
<dbReference type="OrthoDB" id="4954985at2"/>
<feature type="transmembrane region" description="Helical" evidence="1">
    <location>
        <begin position="7"/>
        <end position="25"/>
    </location>
</feature>
<keyword evidence="1" id="KW-0472">Membrane</keyword>
<evidence type="ECO:0000256" key="1">
    <source>
        <dbReference type="SAM" id="Phobius"/>
    </source>
</evidence>
<dbReference type="RefSeq" id="WP_152776400.1">
    <property type="nucleotide sequence ID" value="NZ_VJZC01000507.1"/>
</dbReference>
<proteinExistence type="predicted"/>
<keyword evidence="3" id="KW-1185">Reference proteome</keyword>
<protein>
    <submittedName>
        <fullName evidence="2">Uncharacterized protein</fullName>
    </submittedName>
</protein>
<dbReference type="EMBL" id="VJZC01000507">
    <property type="protein sequence ID" value="MPY63088.1"/>
    <property type="molecule type" value="Genomic_DNA"/>
</dbReference>
<keyword evidence="1" id="KW-1133">Transmembrane helix</keyword>
<comment type="caution">
    <text evidence="2">The sequence shown here is derived from an EMBL/GenBank/DDBJ whole genome shotgun (WGS) entry which is preliminary data.</text>
</comment>
<evidence type="ECO:0000313" key="2">
    <source>
        <dbReference type="EMBL" id="MPY63088.1"/>
    </source>
</evidence>
<keyword evidence="1" id="KW-0812">Transmembrane</keyword>
<dbReference type="NCBIfam" id="NF046117">
    <property type="entry name" value="SCO4848_fam"/>
    <property type="match status" value="1"/>
</dbReference>
<feature type="transmembrane region" description="Helical" evidence="1">
    <location>
        <begin position="45"/>
        <end position="69"/>
    </location>
</feature>
<gene>
    <name evidence="2" type="ORF">FNH08_39825</name>
</gene>
<evidence type="ECO:0000313" key="3">
    <source>
        <dbReference type="Proteomes" id="UP000400924"/>
    </source>
</evidence>